<dbReference type="Proteomes" id="UP000014540">
    <property type="component" value="Unassembled WGS sequence"/>
</dbReference>
<evidence type="ECO:0000313" key="8">
    <source>
        <dbReference type="Proteomes" id="UP000014540"/>
    </source>
</evidence>
<keyword evidence="4 7" id="KW-0067">ATP-binding</keyword>
<dbReference type="InterPro" id="IPR003439">
    <property type="entry name" value="ABC_transporter-like_ATP-bd"/>
</dbReference>
<name>S3W715_9LEPT</name>
<keyword evidence="8" id="KW-1185">Reference proteome</keyword>
<feature type="transmembrane region" description="Helical" evidence="5">
    <location>
        <begin position="319"/>
        <end position="339"/>
    </location>
</feature>
<gene>
    <name evidence="7" type="ORF">LEP1GSC058_0796</name>
</gene>
<sequence>MIVIKAESISKKYRLGTFGTGSFRKDFQSWWAKLRKKEDPNEVIREDHEYRVEDSENKNPLFWALKDIDLEINAGDRIGIIGRNGAGKSTLLKLFSRVTAPTTGIIKVRGRIASLLEVGTGFHPELTGKENIYLNGAILGMSKKEIRMKMDEIIEFAEIEQFIDTPVKRYSSGMYVRLAFSVAAHLQSEILILDEVLAVGDTKFQKKCMQKISEVGGQGRTILFVSHNLNSILALCNKVAHLRAGRLVEFGDTQQVVNNYLDSLADSQLQSKIRSADGNLVIKRIRFLDKKDKVKNIFPMLSDLCVEITYEALKDMGTITFTVGVTGVSGALFMGSMIYDGRRPNIKKGTGVLRCTFKEMPLMPGQMYSVFLAIRGVDYETPLMAALDVGSFTVEGDLKKLKYNGPLAKQTAKVSGPIIIDYKWEHTS</sequence>
<dbReference type="GO" id="GO:0016887">
    <property type="term" value="F:ATP hydrolysis activity"/>
    <property type="evidence" value="ECO:0007669"/>
    <property type="project" value="InterPro"/>
</dbReference>
<dbReference type="InterPro" id="IPR050683">
    <property type="entry name" value="Bact_Polysacc_Export_ATP-bd"/>
</dbReference>
<evidence type="ECO:0000256" key="1">
    <source>
        <dbReference type="ARBA" id="ARBA00005417"/>
    </source>
</evidence>
<dbReference type="SUPFAM" id="SSF52540">
    <property type="entry name" value="P-loop containing nucleoside triphosphate hydrolases"/>
    <property type="match status" value="1"/>
</dbReference>
<dbReference type="Gene3D" id="3.40.50.300">
    <property type="entry name" value="P-loop containing nucleotide triphosphate hydrolases"/>
    <property type="match status" value="1"/>
</dbReference>
<evidence type="ECO:0000256" key="3">
    <source>
        <dbReference type="ARBA" id="ARBA00022741"/>
    </source>
</evidence>
<keyword evidence="5" id="KW-0812">Transmembrane</keyword>
<dbReference type="RefSeq" id="WP_016548036.1">
    <property type="nucleotide sequence ID" value="NZ_AKWZ02000002.1"/>
</dbReference>
<keyword evidence="5" id="KW-1133">Transmembrane helix</keyword>
<dbReference type="InterPro" id="IPR015860">
    <property type="entry name" value="ABC_transpr_TagH-like"/>
</dbReference>
<feature type="domain" description="ABC transporter" evidence="6">
    <location>
        <begin position="50"/>
        <end position="269"/>
    </location>
</feature>
<protein>
    <submittedName>
        <fullName evidence="7">ABC transporter, ATP-binding protein</fullName>
    </submittedName>
</protein>
<dbReference type="AlphaFoldDB" id="S3W715"/>
<dbReference type="GO" id="GO:0016020">
    <property type="term" value="C:membrane"/>
    <property type="evidence" value="ECO:0007669"/>
    <property type="project" value="InterPro"/>
</dbReference>
<organism evidence="7 8">
    <name type="scientific">Leptospira fainei serovar Hurstbridge str. BUT 6</name>
    <dbReference type="NCBI Taxonomy" id="1193011"/>
    <lineage>
        <taxon>Bacteria</taxon>
        <taxon>Pseudomonadati</taxon>
        <taxon>Spirochaetota</taxon>
        <taxon>Spirochaetia</taxon>
        <taxon>Leptospirales</taxon>
        <taxon>Leptospiraceae</taxon>
        <taxon>Leptospira</taxon>
    </lineage>
</organism>
<dbReference type="CDD" id="cd10147">
    <property type="entry name" value="Wzt_C-like"/>
    <property type="match status" value="1"/>
</dbReference>
<dbReference type="GO" id="GO:0140359">
    <property type="term" value="F:ABC-type transporter activity"/>
    <property type="evidence" value="ECO:0007669"/>
    <property type="project" value="InterPro"/>
</dbReference>
<proteinExistence type="inferred from homology"/>
<dbReference type="STRING" id="1193011.LEP1GSC058_0796"/>
<dbReference type="PROSITE" id="PS50893">
    <property type="entry name" value="ABC_TRANSPORTER_2"/>
    <property type="match status" value="1"/>
</dbReference>
<dbReference type="GO" id="GO:0005524">
    <property type="term" value="F:ATP binding"/>
    <property type="evidence" value="ECO:0007669"/>
    <property type="project" value="UniProtKB-KW"/>
</dbReference>
<dbReference type="InterPro" id="IPR003593">
    <property type="entry name" value="AAA+_ATPase"/>
</dbReference>
<dbReference type="OrthoDB" id="9778870at2"/>
<keyword evidence="3" id="KW-0547">Nucleotide-binding</keyword>
<keyword evidence="5" id="KW-0472">Membrane</keyword>
<dbReference type="InterPro" id="IPR029439">
    <property type="entry name" value="Wzt_C"/>
</dbReference>
<evidence type="ECO:0000256" key="5">
    <source>
        <dbReference type="SAM" id="Phobius"/>
    </source>
</evidence>
<dbReference type="EMBL" id="AKWZ02000002">
    <property type="protein sequence ID" value="EPG75922.1"/>
    <property type="molecule type" value="Genomic_DNA"/>
</dbReference>
<comment type="similarity">
    <text evidence="1">Belongs to the ABC transporter superfamily.</text>
</comment>
<dbReference type="SMART" id="SM00382">
    <property type="entry name" value="AAA"/>
    <property type="match status" value="1"/>
</dbReference>
<dbReference type="Pfam" id="PF14524">
    <property type="entry name" value="Wzt_C"/>
    <property type="match status" value="1"/>
</dbReference>
<evidence type="ECO:0000256" key="2">
    <source>
        <dbReference type="ARBA" id="ARBA00022448"/>
    </source>
</evidence>
<accession>S3W715</accession>
<evidence type="ECO:0000259" key="6">
    <source>
        <dbReference type="PROSITE" id="PS50893"/>
    </source>
</evidence>
<reference evidence="7" key="1">
    <citation type="submission" date="2013-04" db="EMBL/GenBank/DDBJ databases">
        <authorList>
            <person name="Harkins D.M."/>
            <person name="Durkin A.S."/>
            <person name="Selengut J.D."/>
            <person name="Sanka R."/>
            <person name="DePew J."/>
            <person name="Purushe J."/>
            <person name="Ahmed A."/>
            <person name="van der Linden H."/>
            <person name="Goris M.G.A."/>
            <person name="Hartskeerl R.A."/>
            <person name="Vinetz J.M."/>
            <person name="Sutton G.G."/>
            <person name="Nelson W.C."/>
            <person name="Fouts D.E."/>
        </authorList>
    </citation>
    <scope>NUCLEOTIDE SEQUENCE [LARGE SCALE GENOMIC DNA]</scope>
    <source>
        <strain evidence="7">BUT 6</strain>
    </source>
</reference>
<evidence type="ECO:0000313" key="7">
    <source>
        <dbReference type="EMBL" id="EPG75922.1"/>
    </source>
</evidence>
<evidence type="ECO:0000256" key="4">
    <source>
        <dbReference type="ARBA" id="ARBA00022840"/>
    </source>
</evidence>
<dbReference type="InterPro" id="IPR027417">
    <property type="entry name" value="P-loop_NTPase"/>
</dbReference>
<dbReference type="PANTHER" id="PTHR46743">
    <property type="entry name" value="TEICHOIC ACIDS EXPORT ATP-BINDING PROTEIN TAGH"/>
    <property type="match status" value="1"/>
</dbReference>
<dbReference type="PANTHER" id="PTHR46743:SF2">
    <property type="entry name" value="TEICHOIC ACIDS EXPORT ATP-BINDING PROTEIN TAGH"/>
    <property type="match status" value="1"/>
</dbReference>
<dbReference type="Pfam" id="PF00005">
    <property type="entry name" value="ABC_tran"/>
    <property type="match status" value="1"/>
</dbReference>
<dbReference type="Gene3D" id="2.70.50.60">
    <property type="entry name" value="abc- transporter (atp binding component) like domain"/>
    <property type="match status" value="1"/>
</dbReference>
<dbReference type="CDD" id="cd03220">
    <property type="entry name" value="ABC_KpsT_Wzt"/>
    <property type="match status" value="1"/>
</dbReference>
<comment type="caution">
    <text evidence="7">The sequence shown here is derived from an EMBL/GenBank/DDBJ whole genome shotgun (WGS) entry which is preliminary data.</text>
</comment>
<keyword evidence="2" id="KW-0813">Transport</keyword>